<accession>A0AAN8K0S1</accession>
<dbReference type="PANTHER" id="PTHR14454:SF11">
    <property type="entry name" value="SERRANO, ISOFORM F"/>
    <property type="match status" value="1"/>
</dbReference>
<dbReference type="InterPro" id="IPR052281">
    <property type="entry name" value="GAREM"/>
</dbReference>
<sequence>MATEIQFELNSESLSIRDVYEKFGHRLPVIIQVRQGHYGDIDIDTYSTGHTMRIHSYSKQRRVVANDTHGRHLSIPVDYPVTAKIKKKDGREESLRKIVEKNILPIRIELCKPPDGYSLHIGKAIQGIGVFGVLNLTNIYDETYLLANSINEGHLDEAVLSVPIYLQTVKVSVVSGIKGQPRSAFTAFQRKMNKVANGIMYQLTGGNSDIAVYSPDIISSSAENVYDYIEPNHFIKYRATNQKRKDSATMSCVNELRDRIEQKQTQSTYAQLHAVGDGQEYSNLTPQQDDVAPPPVPARTYRSSALYPFEPNNKGGLINDRGRDAVKSSQTTSLQRSDHVKGLGIQELADNLETLKLSKYARCFKDAQVDGDLLLELNEESLKSDFNMKHYEAAKLMKFARTGHVPQ</sequence>
<evidence type="ECO:0000313" key="3">
    <source>
        <dbReference type="Proteomes" id="UP001347796"/>
    </source>
</evidence>
<dbReference type="InterPro" id="IPR013761">
    <property type="entry name" value="SAM/pointed_sf"/>
</dbReference>
<dbReference type="AlphaFoldDB" id="A0AAN8K0S1"/>
<dbReference type="EMBL" id="JAZGQO010000005">
    <property type="protein sequence ID" value="KAK6186820.1"/>
    <property type="molecule type" value="Genomic_DNA"/>
</dbReference>
<protein>
    <recommendedName>
        <fullName evidence="1">SAM domain-containing protein</fullName>
    </recommendedName>
</protein>
<evidence type="ECO:0000259" key="1">
    <source>
        <dbReference type="Pfam" id="PF07647"/>
    </source>
</evidence>
<name>A0AAN8K0S1_PATCE</name>
<dbReference type="SUPFAM" id="SSF47769">
    <property type="entry name" value="SAM/Pointed domain"/>
    <property type="match status" value="1"/>
</dbReference>
<keyword evidence="3" id="KW-1185">Reference proteome</keyword>
<evidence type="ECO:0000313" key="2">
    <source>
        <dbReference type="EMBL" id="KAK6186820.1"/>
    </source>
</evidence>
<dbReference type="InterPro" id="IPR001660">
    <property type="entry name" value="SAM"/>
</dbReference>
<reference evidence="2 3" key="1">
    <citation type="submission" date="2024-01" db="EMBL/GenBank/DDBJ databases">
        <title>The genome of the rayed Mediterranean limpet Patella caerulea (Linnaeus, 1758).</title>
        <authorList>
            <person name="Anh-Thu Weber A."/>
            <person name="Halstead-Nussloch G."/>
        </authorList>
    </citation>
    <scope>NUCLEOTIDE SEQUENCE [LARGE SCALE GENOMIC DNA]</scope>
    <source>
        <strain evidence="2">AATW-2023a</strain>
        <tissue evidence="2">Whole specimen</tissue>
    </source>
</reference>
<proteinExistence type="predicted"/>
<comment type="caution">
    <text evidence="2">The sequence shown here is derived from an EMBL/GenBank/DDBJ whole genome shotgun (WGS) entry which is preliminary data.</text>
</comment>
<dbReference type="PANTHER" id="PTHR14454">
    <property type="entry name" value="GRB2-ASSOCIATED AND REGULATOR OF MAPK PROTEIN FAMILY MEMBER"/>
    <property type="match status" value="1"/>
</dbReference>
<dbReference type="Proteomes" id="UP001347796">
    <property type="component" value="Unassembled WGS sequence"/>
</dbReference>
<dbReference type="Gene3D" id="1.10.150.50">
    <property type="entry name" value="Transcription Factor, Ets-1"/>
    <property type="match status" value="1"/>
</dbReference>
<dbReference type="Pfam" id="PF07647">
    <property type="entry name" value="SAM_2"/>
    <property type="match status" value="1"/>
</dbReference>
<organism evidence="2 3">
    <name type="scientific">Patella caerulea</name>
    <name type="common">Rayed Mediterranean limpet</name>
    <dbReference type="NCBI Taxonomy" id="87958"/>
    <lineage>
        <taxon>Eukaryota</taxon>
        <taxon>Metazoa</taxon>
        <taxon>Spiralia</taxon>
        <taxon>Lophotrochozoa</taxon>
        <taxon>Mollusca</taxon>
        <taxon>Gastropoda</taxon>
        <taxon>Patellogastropoda</taxon>
        <taxon>Patelloidea</taxon>
        <taxon>Patellidae</taxon>
        <taxon>Patella</taxon>
    </lineage>
</organism>
<gene>
    <name evidence="2" type="ORF">SNE40_006090</name>
</gene>
<feature type="domain" description="SAM" evidence="1">
    <location>
        <begin position="346"/>
        <end position="391"/>
    </location>
</feature>